<dbReference type="OrthoDB" id="9792957at2"/>
<dbReference type="CDD" id="cd00305">
    <property type="entry name" value="Cu-Zn_Superoxide_Dismutase"/>
    <property type="match status" value="1"/>
</dbReference>
<comment type="similarity">
    <text evidence="1 3">Belongs to the Cu-Zn superoxide dismutase family.</text>
</comment>
<dbReference type="Pfam" id="PF00080">
    <property type="entry name" value="Sod_Cu"/>
    <property type="match status" value="1"/>
</dbReference>
<evidence type="ECO:0000313" key="7">
    <source>
        <dbReference type="Proteomes" id="UP000295418"/>
    </source>
</evidence>
<comment type="function">
    <text evidence="2">Destroys radicals which are normally produced within the cells and which are toxic to biological systems. May play a role in favoring mycobacterial survival in phagocytes.</text>
</comment>
<comment type="caution">
    <text evidence="6">The sequence shown here is derived from an EMBL/GenBank/DDBJ whole genome shotgun (WGS) entry which is preliminary data.</text>
</comment>
<dbReference type="InterPro" id="IPR001424">
    <property type="entry name" value="SOD_Cu_Zn_dom"/>
</dbReference>
<evidence type="ECO:0000256" key="4">
    <source>
        <dbReference type="SAM" id="SignalP"/>
    </source>
</evidence>
<reference evidence="6 7" key="1">
    <citation type="submission" date="2019-03" db="EMBL/GenBank/DDBJ databases">
        <authorList>
            <person name="Kim M.K.M."/>
        </authorList>
    </citation>
    <scope>NUCLEOTIDE SEQUENCE [LARGE SCALE GENOMIC DNA]</scope>
    <source>
        <strain evidence="6 7">18JY21-1</strain>
    </source>
</reference>
<feature type="chain" id="PRO_5020458239" description="Superoxide dismutase [Cu-Zn]" evidence="4">
    <location>
        <begin position="28"/>
        <end position="185"/>
    </location>
</feature>
<dbReference type="AlphaFoldDB" id="A0A4R4E002"/>
<keyword evidence="3" id="KW-0186">Copper</keyword>
<keyword evidence="7" id="KW-1185">Reference proteome</keyword>
<comment type="cofactor">
    <cofactor evidence="3">
        <name>Zn(2+)</name>
        <dbReference type="ChEBI" id="CHEBI:29105"/>
    </cofactor>
    <text evidence="3">Binds 1 zinc ion per subunit.</text>
</comment>
<dbReference type="EMBL" id="SKFG01000038">
    <property type="protein sequence ID" value="TCZ72339.1"/>
    <property type="molecule type" value="Genomic_DNA"/>
</dbReference>
<keyword evidence="3" id="KW-0479">Metal-binding</keyword>
<dbReference type="PROSITE" id="PS00332">
    <property type="entry name" value="SOD_CU_ZN_2"/>
    <property type="match status" value="1"/>
</dbReference>
<comment type="cofactor">
    <cofactor evidence="3">
        <name>Cu cation</name>
        <dbReference type="ChEBI" id="CHEBI:23378"/>
    </cofactor>
    <text evidence="3">Binds 1 copper ion per subunit.</text>
</comment>
<keyword evidence="3" id="KW-0560">Oxidoreductase</keyword>
<dbReference type="InterPro" id="IPR036423">
    <property type="entry name" value="SOD-like_Cu/Zn_dom_sf"/>
</dbReference>
<keyword evidence="3" id="KW-0862">Zinc</keyword>
<evidence type="ECO:0000313" key="6">
    <source>
        <dbReference type="EMBL" id="TCZ72339.1"/>
    </source>
</evidence>
<evidence type="ECO:0000256" key="2">
    <source>
        <dbReference type="ARBA" id="ARBA00024900"/>
    </source>
</evidence>
<comment type="catalytic activity">
    <reaction evidence="3">
        <text>2 superoxide + 2 H(+) = H2O2 + O2</text>
        <dbReference type="Rhea" id="RHEA:20696"/>
        <dbReference type="ChEBI" id="CHEBI:15378"/>
        <dbReference type="ChEBI" id="CHEBI:15379"/>
        <dbReference type="ChEBI" id="CHEBI:16240"/>
        <dbReference type="ChEBI" id="CHEBI:18421"/>
        <dbReference type="EC" id="1.15.1.1"/>
    </reaction>
</comment>
<gene>
    <name evidence="6" type="ORF">E0485_22355</name>
</gene>
<dbReference type="Proteomes" id="UP000295418">
    <property type="component" value="Unassembled WGS sequence"/>
</dbReference>
<accession>A0A4R4E002</accession>
<evidence type="ECO:0000259" key="5">
    <source>
        <dbReference type="Pfam" id="PF00080"/>
    </source>
</evidence>
<sequence length="185" mass="19843">MRSKWFSACKLFVVLSLVFMGSGFQQADAKDESASRTKVVKVPIKDAKGKQIGEAALSQLDYGVQIKIEVKGLTPGLHGIHFHENGKCEPPEFKTAGDHFNPGHKHHGLLNPEGPHVGDLPNLVVDSKGYAVMQVISKLVTLNPNEPNSLLKPGGTSMVIHAQEDDEKTDPSGNSGARIACGVIN</sequence>
<dbReference type="GO" id="GO:0005507">
    <property type="term" value="F:copper ion binding"/>
    <property type="evidence" value="ECO:0007669"/>
    <property type="project" value="InterPro"/>
</dbReference>
<dbReference type="PANTHER" id="PTHR10003">
    <property type="entry name" value="SUPEROXIDE DISMUTASE CU-ZN -RELATED"/>
    <property type="match status" value="1"/>
</dbReference>
<keyword evidence="4" id="KW-0732">Signal</keyword>
<organism evidence="6 7">
    <name type="scientific">Paenibacillus albiflavus</name>
    <dbReference type="NCBI Taxonomy" id="2545760"/>
    <lineage>
        <taxon>Bacteria</taxon>
        <taxon>Bacillati</taxon>
        <taxon>Bacillota</taxon>
        <taxon>Bacilli</taxon>
        <taxon>Bacillales</taxon>
        <taxon>Paenibacillaceae</taxon>
        <taxon>Paenibacillus</taxon>
    </lineage>
</organism>
<dbReference type="SUPFAM" id="SSF49329">
    <property type="entry name" value="Cu,Zn superoxide dismutase-like"/>
    <property type="match status" value="1"/>
</dbReference>
<dbReference type="Gene3D" id="2.60.40.200">
    <property type="entry name" value="Superoxide dismutase, copper/zinc binding domain"/>
    <property type="match status" value="1"/>
</dbReference>
<dbReference type="GO" id="GO:0004784">
    <property type="term" value="F:superoxide dismutase activity"/>
    <property type="evidence" value="ECO:0007669"/>
    <property type="project" value="UniProtKB-EC"/>
</dbReference>
<name>A0A4R4E002_9BACL</name>
<evidence type="ECO:0000256" key="3">
    <source>
        <dbReference type="RuleBase" id="RU000393"/>
    </source>
</evidence>
<dbReference type="InterPro" id="IPR024134">
    <property type="entry name" value="SOD_Cu/Zn_/chaperone"/>
</dbReference>
<protein>
    <recommendedName>
        <fullName evidence="3">Superoxide dismutase [Cu-Zn]</fullName>
        <ecNumber evidence="3">1.15.1.1</ecNumber>
    </recommendedName>
</protein>
<dbReference type="InterPro" id="IPR018152">
    <property type="entry name" value="SOD_Cu/Zn_BS"/>
</dbReference>
<proteinExistence type="inferred from homology"/>
<feature type="domain" description="Superoxide dismutase copper/zinc binding" evidence="5">
    <location>
        <begin position="53"/>
        <end position="184"/>
    </location>
</feature>
<evidence type="ECO:0000256" key="1">
    <source>
        <dbReference type="ARBA" id="ARBA00010457"/>
    </source>
</evidence>
<feature type="signal peptide" evidence="4">
    <location>
        <begin position="1"/>
        <end position="27"/>
    </location>
</feature>
<dbReference type="EC" id="1.15.1.1" evidence="3"/>